<feature type="transmembrane region" description="Helical" evidence="7">
    <location>
        <begin position="161"/>
        <end position="189"/>
    </location>
</feature>
<feature type="transmembrane region" description="Helical" evidence="7">
    <location>
        <begin position="80"/>
        <end position="101"/>
    </location>
</feature>
<name>A0A839QEH9_9MICC</name>
<feature type="transmembrane region" description="Helical" evidence="7">
    <location>
        <begin position="260"/>
        <end position="278"/>
    </location>
</feature>
<dbReference type="Proteomes" id="UP000523000">
    <property type="component" value="Unassembled WGS sequence"/>
</dbReference>
<sequence length="425" mass="45141">MNAMFSSLHVRNYRLWVSGALVSNIGTWMQRVAQDWLVLTILTDHSGTATGITTGLQFLPILFLGPYAGLIADRHNKRNILFFTQSVMGLCALSLGILVGTGNAELWQVYLIAFILGIASAFDAPARQAFVSDLVGSGDVPNAVALNSASFNTARLFGPGLAGLLIAAVGVAPAFYLNAFSFAAVIFSLTRMRSAEFQLSTRTPRGSGQVREGLAYVKGRPDLLLILGLAFIVATFGLNFQVTNAMMATIEFGVGPGEFGLLGTLMGIGTLAGALLAARRKRPRLRYLLGGAVGFGFFGLLAAVMPGFWWYAIMLIPVGLAAITFLNSCNTTVQLSVEPQYRGRVLALYMSVVQGGTPIGAPLVGWLGTEFGPRWGVAGGSIIALIAGSIATILVIRNRGLGGSLRRRAANLRRQINPLRRGSDG</sequence>
<keyword evidence="5 7" id="KW-1133">Transmembrane helix</keyword>
<comment type="subcellular location">
    <subcellularLocation>
        <location evidence="1">Cell membrane</location>
        <topology evidence="1">Multi-pass membrane protein</topology>
    </subcellularLocation>
</comment>
<dbReference type="CDD" id="cd06173">
    <property type="entry name" value="MFS_MefA_like"/>
    <property type="match status" value="1"/>
</dbReference>
<dbReference type="AlphaFoldDB" id="A0A839QEH9"/>
<evidence type="ECO:0000256" key="3">
    <source>
        <dbReference type="ARBA" id="ARBA00022475"/>
    </source>
</evidence>
<feature type="transmembrane region" description="Helical" evidence="7">
    <location>
        <begin position="223"/>
        <end position="240"/>
    </location>
</feature>
<evidence type="ECO:0000256" key="6">
    <source>
        <dbReference type="ARBA" id="ARBA00023136"/>
    </source>
</evidence>
<feature type="transmembrane region" description="Helical" evidence="7">
    <location>
        <begin position="12"/>
        <end position="29"/>
    </location>
</feature>
<evidence type="ECO:0000256" key="4">
    <source>
        <dbReference type="ARBA" id="ARBA00022692"/>
    </source>
</evidence>
<evidence type="ECO:0000256" key="7">
    <source>
        <dbReference type="SAM" id="Phobius"/>
    </source>
</evidence>
<dbReference type="PANTHER" id="PTHR23513">
    <property type="entry name" value="INTEGRAL MEMBRANE EFFLUX PROTEIN-RELATED"/>
    <property type="match status" value="1"/>
</dbReference>
<dbReference type="EMBL" id="JACHVS010000001">
    <property type="protein sequence ID" value="MBB2994320.1"/>
    <property type="molecule type" value="Genomic_DNA"/>
</dbReference>
<feature type="transmembrane region" description="Helical" evidence="7">
    <location>
        <begin position="285"/>
        <end position="302"/>
    </location>
</feature>
<keyword evidence="2" id="KW-0813">Transport</keyword>
<dbReference type="PANTHER" id="PTHR23513:SF11">
    <property type="entry name" value="STAPHYLOFERRIN A TRANSPORTER"/>
    <property type="match status" value="1"/>
</dbReference>
<dbReference type="InterPro" id="IPR036259">
    <property type="entry name" value="MFS_trans_sf"/>
</dbReference>
<organism evidence="8 9">
    <name type="scientific">Paeniglutamicibacter cryotolerans</name>
    <dbReference type="NCBI Taxonomy" id="670079"/>
    <lineage>
        <taxon>Bacteria</taxon>
        <taxon>Bacillati</taxon>
        <taxon>Actinomycetota</taxon>
        <taxon>Actinomycetes</taxon>
        <taxon>Micrococcales</taxon>
        <taxon>Micrococcaceae</taxon>
        <taxon>Paeniglutamicibacter</taxon>
    </lineage>
</organism>
<dbReference type="Gene3D" id="1.20.1250.20">
    <property type="entry name" value="MFS general substrate transporter like domains"/>
    <property type="match status" value="1"/>
</dbReference>
<evidence type="ECO:0000256" key="5">
    <source>
        <dbReference type="ARBA" id="ARBA00022989"/>
    </source>
</evidence>
<dbReference type="RefSeq" id="WP_183509697.1">
    <property type="nucleotide sequence ID" value="NZ_BAABGK010000031.1"/>
</dbReference>
<reference evidence="8 9" key="1">
    <citation type="submission" date="2020-08" db="EMBL/GenBank/DDBJ databases">
        <title>Sequencing the genomes of 1000 actinobacteria strains.</title>
        <authorList>
            <person name="Klenk H.-P."/>
        </authorList>
    </citation>
    <scope>NUCLEOTIDE SEQUENCE [LARGE SCALE GENOMIC DNA]</scope>
    <source>
        <strain evidence="8 9">DSM 22826</strain>
    </source>
</reference>
<keyword evidence="4 7" id="KW-0812">Transmembrane</keyword>
<protein>
    <submittedName>
        <fullName evidence="8">MFS family permease</fullName>
    </submittedName>
</protein>
<dbReference type="GO" id="GO:0005886">
    <property type="term" value="C:plasma membrane"/>
    <property type="evidence" value="ECO:0007669"/>
    <property type="project" value="UniProtKB-SubCell"/>
</dbReference>
<evidence type="ECO:0000256" key="1">
    <source>
        <dbReference type="ARBA" id="ARBA00004651"/>
    </source>
</evidence>
<comment type="caution">
    <text evidence="8">The sequence shown here is derived from an EMBL/GenBank/DDBJ whole genome shotgun (WGS) entry which is preliminary data.</text>
</comment>
<feature type="transmembrane region" description="Helical" evidence="7">
    <location>
        <begin position="346"/>
        <end position="369"/>
    </location>
</feature>
<dbReference type="InterPro" id="IPR010290">
    <property type="entry name" value="TM_effector"/>
</dbReference>
<gene>
    <name evidence="8" type="ORF">E9229_000511</name>
</gene>
<keyword evidence="6 7" id="KW-0472">Membrane</keyword>
<feature type="transmembrane region" description="Helical" evidence="7">
    <location>
        <begin position="308"/>
        <end position="326"/>
    </location>
</feature>
<keyword evidence="3" id="KW-1003">Cell membrane</keyword>
<evidence type="ECO:0000313" key="8">
    <source>
        <dbReference type="EMBL" id="MBB2994320.1"/>
    </source>
</evidence>
<accession>A0A839QEH9</accession>
<proteinExistence type="predicted"/>
<feature type="transmembrane region" description="Helical" evidence="7">
    <location>
        <begin position="375"/>
        <end position="396"/>
    </location>
</feature>
<dbReference type="SUPFAM" id="SSF103473">
    <property type="entry name" value="MFS general substrate transporter"/>
    <property type="match status" value="1"/>
</dbReference>
<dbReference type="Pfam" id="PF05977">
    <property type="entry name" value="MFS_3"/>
    <property type="match status" value="1"/>
</dbReference>
<feature type="transmembrane region" description="Helical" evidence="7">
    <location>
        <begin position="49"/>
        <end position="68"/>
    </location>
</feature>
<evidence type="ECO:0000313" key="9">
    <source>
        <dbReference type="Proteomes" id="UP000523000"/>
    </source>
</evidence>
<evidence type="ECO:0000256" key="2">
    <source>
        <dbReference type="ARBA" id="ARBA00022448"/>
    </source>
</evidence>
<keyword evidence="9" id="KW-1185">Reference proteome</keyword>